<feature type="binding site" evidence="7">
    <location>
        <position position="100"/>
    </location>
    <ligand>
        <name>Ni(2+)</name>
        <dbReference type="ChEBI" id="CHEBI:49786"/>
    </ligand>
</feature>
<feature type="binding site" evidence="7">
    <location>
        <position position="81"/>
    </location>
    <ligand>
        <name>Ni(2+)</name>
        <dbReference type="ChEBI" id="CHEBI:49786"/>
    </ligand>
</feature>
<dbReference type="AlphaFoldDB" id="A0AAE3VF99"/>
<keyword evidence="4 7" id="KW-0805">Transcription regulation</keyword>
<evidence type="ECO:0000313" key="10">
    <source>
        <dbReference type="EMBL" id="MDQ0289462.1"/>
    </source>
</evidence>
<keyword evidence="2 7" id="KW-0533">Nickel</keyword>
<keyword evidence="3 7" id="KW-0479">Metal-binding</keyword>
<dbReference type="InterPro" id="IPR002145">
    <property type="entry name" value="CopG"/>
</dbReference>
<dbReference type="GO" id="GO:0003700">
    <property type="term" value="F:DNA-binding transcription factor activity"/>
    <property type="evidence" value="ECO:0007669"/>
    <property type="project" value="UniProtKB-UniRule"/>
</dbReference>
<evidence type="ECO:0000256" key="4">
    <source>
        <dbReference type="ARBA" id="ARBA00023015"/>
    </source>
</evidence>
<comment type="cofactor">
    <cofactor evidence="7">
        <name>Ni(2+)</name>
        <dbReference type="ChEBI" id="CHEBI:49786"/>
    </cofactor>
    <text evidence="7">Binds 1 nickel ion per subunit.</text>
</comment>
<dbReference type="InterPro" id="IPR050192">
    <property type="entry name" value="CopG/NikR_regulator"/>
</dbReference>
<accession>A0AAE3VF99</accession>
<dbReference type="InterPro" id="IPR045865">
    <property type="entry name" value="ACT-like_dom_sf"/>
</dbReference>
<dbReference type="Pfam" id="PF08753">
    <property type="entry name" value="NikR_C"/>
    <property type="match status" value="1"/>
</dbReference>
<dbReference type="Proteomes" id="UP001238163">
    <property type="component" value="Unassembled WGS sequence"/>
</dbReference>
<comment type="similarity">
    <text evidence="1 7">Belongs to the transcriptional regulatory CopG/NikR family.</text>
</comment>
<dbReference type="GO" id="GO:0016151">
    <property type="term" value="F:nickel cation binding"/>
    <property type="evidence" value="ECO:0007669"/>
    <property type="project" value="UniProtKB-UniRule"/>
</dbReference>
<sequence>MPKKQLVRLSMSLDEELGHALDGLVRAANYQNRSEYVRDMIRERIVDQEWEQNAAGVLGTVTILYNHHQRELCGRLTEIQHDAHVHILAATHVHLSHEICAEMIMISGSAAEIRKLYLALKQPRGILHAALSMSSTGEELH</sequence>
<dbReference type="InterPro" id="IPR013321">
    <property type="entry name" value="Arc_rbn_hlx_hlx"/>
</dbReference>
<evidence type="ECO:0000256" key="6">
    <source>
        <dbReference type="ARBA" id="ARBA00023163"/>
    </source>
</evidence>
<feature type="binding site" evidence="7">
    <location>
        <position position="94"/>
    </location>
    <ligand>
        <name>Ni(2+)</name>
        <dbReference type="ChEBI" id="CHEBI:49786"/>
    </ligand>
</feature>
<dbReference type="RefSeq" id="WP_307260888.1">
    <property type="nucleotide sequence ID" value="NZ_JAUSVL010000001.1"/>
</dbReference>
<organism evidence="10 11">
    <name type="scientific">Oligosphaera ethanolica</name>
    <dbReference type="NCBI Taxonomy" id="760260"/>
    <lineage>
        <taxon>Bacteria</taxon>
        <taxon>Pseudomonadati</taxon>
        <taxon>Lentisphaerota</taxon>
        <taxon>Oligosphaeria</taxon>
        <taxon>Oligosphaerales</taxon>
        <taxon>Oligosphaeraceae</taxon>
        <taxon>Oligosphaera</taxon>
    </lineage>
</organism>
<dbReference type="NCBIfam" id="NF002815">
    <property type="entry name" value="PRK02967.1"/>
    <property type="match status" value="1"/>
</dbReference>
<dbReference type="InterPro" id="IPR022988">
    <property type="entry name" value="Ni_resp_reg_NikR"/>
</dbReference>
<dbReference type="SUPFAM" id="SSF47598">
    <property type="entry name" value="Ribbon-helix-helix"/>
    <property type="match status" value="1"/>
</dbReference>
<dbReference type="Gene3D" id="3.30.70.1150">
    <property type="entry name" value="ACT-like. Chain A, domain 2"/>
    <property type="match status" value="1"/>
</dbReference>
<evidence type="ECO:0000259" key="8">
    <source>
        <dbReference type="Pfam" id="PF01402"/>
    </source>
</evidence>
<dbReference type="Gene3D" id="1.10.1220.10">
    <property type="entry name" value="Met repressor-like"/>
    <property type="match status" value="1"/>
</dbReference>
<evidence type="ECO:0000259" key="9">
    <source>
        <dbReference type="Pfam" id="PF08753"/>
    </source>
</evidence>
<reference evidence="10" key="1">
    <citation type="submission" date="2023-07" db="EMBL/GenBank/DDBJ databases">
        <title>Genomic Encyclopedia of Type Strains, Phase IV (KMG-IV): sequencing the most valuable type-strain genomes for metagenomic binning, comparative biology and taxonomic classification.</title>
        <authorList>
            <person name="Goeker M."/>
        </authorList>
    </citation>
    <scope>NUCLEOTIDE SEQUENCE</scope>
    <source>
        <strain evidence="10">DSM 24202</strain>
    </source>
</reference>
<evidence type="ECO:0000256" key="3">
    <source>
        <dbReference type="ARBA" id="ARBA00022723"/>
    </source>
</evidence>
<proteinExistence type="inferred from homology"/>
<dbReference type="InterPro" id="IPR027271">
    <property type="entry name" value="Acetolactate_synth/TF_NikR_C"/>
</dbReference>
<feature type="domain" description="Transcription factor NikR nickel binding C-terminal" evidence="9">
    <location>
        <begin position="59"/>
        <end position="133"/>
    </location>
</feature>
<protein>
    <recommendedName>
        <fullName evidence="7">Putative nickel-responsive regulator</fullName>
    </recommendedName>
</protein>
<dbReference type="NCBIfam" id="NF001884">
    <property type="entry name" value="PRK00630.1"/>
    <property type="match status" value="1"/>
</dbReference>
<dbReference type="InterPro" id="IPR010985">
    <property type="entry name" value="Ribbon_hlx_hlx"/>
</dbReference>
<dbReference type="Pfam" id="PF01402">
    <property type="entry name" value="RHH_1"/>
    <property type="match status" value="1"/>
</dbReference>
<evidence type="ECO:0000313" key="11">
    <source>
        <dbReference type="Proteomes" id="UP001238163"/>
    </source>
</evidence>
<dbReference type="GO" id="GO:0010045">
    <property type="term" value="P:response to nickel cation"/>
    <property type="evidence" value="ECO:0007669"/>
    <property type="project" value="InterPro"/>
</dbReference>
<dbReference type="PANTHER" id="PTHR34719">
    <property type="entry name" value="NICKEL-RESPONSIVE REGULATOR"/>
    <property type="match status" value="1"/>
</dbReference>
<evidence type="ECO:0000256" key="1">
    <source>
        <dbReference type="ARBA" id="ARBA00008478"/>
    </source>
</evidence>
<comment type="function">
    <text evidence="7">Transcriptional regulator.</text>
</comment>
<dbReference type="NCBIfam" id="NF003381">
    <property type="entry name" value="PRK04460.1"/>
    <property type="match status" value="1"/>
</dbReference>
<dbReference type="GO" id="GO:0003677">
    <property type="term" value="F:DNA binding"/>
    <property type="evidence" value="ECO:0007669"/>
    <property type="project" value="UniProtKB-KW"/>
</dbReference>
<keyword evidence="11" id="KW-1185">Reference proteome</keyword>
<dbReference type="InterPro" id="IPR014864">
    <property type="entry name" value="TF_NikR_Ni-bd_C"/>
</dbReference>
<dbReference type="SUPFAM" id="SSF55021">
    <property type="entry name" value="ACT-like"/>
    <property type="match status" value="1"/>
</dbReference>
<evidence type="ECO:0000256" key="5">
    <source>
        <dbReference type="ARBA" id="ARBA00023125"/>
    </source>
</evidence>
<evidence type="ECO:0000256" key="2">
    <source>
        <dbReference type="ARBA" id="ARBA00022596"/>
    </source>
</evidence>
<keyword evidence="6 7" id="KW-0804">Transcription</keyword>
<evidence type="ECO:0000256" key="7">
    <source>
        <dbReference type="HAMAP-Rule" id="MF_00476"/>
    </source>
</evidence>
<name>A0AAE3VF99_9BACT</name>
<feature type="binding site" evidence="7">
    <location>
        <position position="92"/>
    </location>
    <ligand>
        <name>Ni(2+)</name>
        <dbReference type="ChEBI" id="CHEBI:49786"/>
    </ligand>
</feature>
<feature type="domain" description="Ribbon-helix-helix protein CopG" evidence="8">
    <location>
        <begin position="7"/>
        <end position="45"/>
    </location>
</feature>
<comment type="caution">
    <text evidence="10">The sequence shown here is derived from an EMBL/GenBank/DDBJ whole genome shotgun (WGS) entry which is preliminary data.</text>
</comment>
<dbReference type="EMBL" id="JAUSVL010000001">
    <property type="protein sequence ID" value="MDQ0289462.1"/>
    <property type="molecule type" value="Genomic_DNA"/>
</dbReference>
<dbReference type="PANTHER" id="PTHR34719:SF2">
    <property type="entry name" value="NICKEL-RESPONSIVE REGULATOR"/>
    <property type="match status" value="1"/>
</dbReference>
<gene>
    <name evidence="10" type="ORF">J3R75_001569</name>
</gene>
<dbReference type="HAMAP" id="MF_00476">
    <property type="entry name" value="NikR"/>
    <property type="match status" value="1"/>
</dbReference>
<keyword evidence="5 7" id="KW-0238">DNA-binding</keyword>
<dbReference type="CDD" id="cd22231">
    <property type="entry name" value="RHH_NikR_HicB-like"/>
    <property type="match status" value="1"/>
</dbReference>